<keyword evidence="5" id="KW-1185">Reference proteome</keyword>
<protein>
    <submittedName>
        <fullName evidence="4">Gluconate 5-dehydrogenase</fullName>
    </submittedName>
</protein>
<dbReference type="InterPro" id="IPR036291">
    <property type="entry name" value="NAD(P)-bd_dom_sf"/>
</dbReference>
<dbReference type="RefSeq" id="WP_338271562.1">
    <property type="nucleotide sequence ID" value="NZ_AP027266.1"/>
</dbReference>
<dbReference type="Gene3D" id="3.40.50.720">
    <property type="entry name" value="NAD(P)-binding Rossmann-like Domain"/>
    <property type="match status" value="1"/>
</dbReference>
<accession>A0AA48HCH1</accession>
<evidence type="ECO:0000313" key="5">
    <source>
        <dbReference type="Proteomes" id="UP001337723"/>
    </source>
</evidence>
<dbReference type="EMBL" id="AP027266">
    <property type="protein sequence ID" value="BDW85748.1"/>
    <property type="molecule type" value="Genomic_DNA"/>
</dbReference>
<dbReference type="InterPro" id="IPR020904">
    <property type="entry name" value="Sc_DH/Rdtase_CS"/>
</dbReference>
<dbReference type="PANTHER" id="PTHR42760:SF133">
    <property type="entry name" value="3-OXOACYL-[ACYL-CARRIER-PROTEIN] REDUCTASE"/>
    <property type="match status" value="1"/>
</dbReference>
<feature type="domain" description="Ketoreductase" evidence="3">
    <location>
        <begin position="3"/>
        <end position="176"/>
    </location>
</feature>
<reference evidence="4 5" key="1">
    <citation type="submission" date="2023-01" db="EMBL/GenBank/DDBJ databases">
        <title>Complete genome sequence of Roseicyclus marinus strain Dej080120_10.</title>
        <authorList>
            <person name="Ueki S."/>
            <person name="Maruyama F."/>
        </authorList>
    </citation>
    <scope>NUCLEOTIDE SEQUENCE [LARGE SCALE GENOMIC DNA]</scope>
    <source>
        <strain evidence="4 5">Dej080120_10</strain>
    </source>
</reference>
<dbReference type="PRINTS" id="PR00081">
    <property type="entry name" value="GDHRDH"/>
</dbReference>
<name>A0AA48HCH1_9RHOB</name>
<gene>
    <name evidence="4" type="ORF">MACH21_19250</name>
</gene>
<dbReference type="CDD" id="cd05233">
    <property type="entry name" value="SDR_c"/>
    <property type="match status" value="1"/>
</dbReference>
<dbReference type="KEGG" id="rmai:MACH21_19250"/>
<dbReference type="Pfam" id="PF13561">
    <property type="entry name" value="adh_short_C2"/>
    <property type="match status" value="1"/>
</dbReference>
<dbReference type="SUPFAM" id="SSF51735">
    <property type="entry name" value="NAD(P)-binding Rossmann-fold domains"/>
    <property type="match status" value="1"/>
</dbReference>
<comment type="similarity">
    <text evidence="1">Belongs to the short-chain dehydrogenases/reductases (SDR) family.</text>
</comment>
<organism evidence="4 5">
    <name type="scientific">Roseicyclus marinus</name>
    <dbReference type="NCBI Taxonomy" id="2161673"/>
    <lineage>
        <taxon>Bacteria</taxon>
        <taxon>Pseudomonadati</taxon>
        <taxon>Pseudomonadota</taxon>
        <taxon>Alphaproteobacteria</taxon>
        <taxon>Rhodobacterales</taxon>
        <taxon>Roseobacteraceae</taxon>
        <taxon>Roseicyclus</taxon>
    </lineage>
</organism>
<dbReference type="GO" id="GO:0006633">
    <property type="term" value="P:fatty acid biosynthetic process"/>
    <property type="evidence" value="ECO:0007669"/>
    <property type="project" value="TreeGrafter"/>
</dbReference>
<dbReference type="AlphaFoldDB" id="A0AA48HCH1"/>
<dbReference type="FunFam" id="3.40.50.720:FF:000084">
    <property type="entry name" value="Short-chain dehydrogenase reductase"/>
    <property type="match status" value="1"/>
</dbReference>
<dbReference type="Proteomes" id="UP001337723">
    <property type="component" value="Chromosome"/>
</dbReference>
<dbReference type="InterPro" id="IPR057326">
    <property type="entry name" value="KR_dom"/>
</dbReference>
<dbReference type="PRINTS" id="PR00080">
    <property type="entry name" value="SDRFAMILY"/>
</dbReference>
<evidence type="ECO:0000313" key="4">
    <source>
        <dbReference type="EMBL" id="BDW85748.1"/>
    </source>
</evidence>
<evidence type="ECO:0000256" key="2">
    <source>
        <dbReference type="ARBA" id="ARBA00023002"/>
    </source>
</evidence>
<evidence type="ECO:0000256" key="1">
    <source>
        <dbReference type="ARBA" id="ARBA00006484"/>
    </source>
</evidence>
<keyword evidence="2" id="KW-0560">Oxidoreductase</keyword>
<proteinExistence type="inferred from homology"/>
<dbReference type="PROSITE" id="PS00061">
    <property type="entry name" value="ADH_SHORT"/>
    <property type="match status" value="1"/>
</dbReference>
<evidence type="ECO:0000259" key="3">
    <source>
        <dbReference type="SMART" id="SM00822"/>
    </source>
</evidence>
<dbReference type="GO" id="GO:0048038">
    <property type="term" value="F:quinone binding"/>
    <property type="evidence" value="ECO:0007669"/>
    <property type="project" value="TreeGrafter"/>
</dbReference>
<dbReference type="GO" id="GO:0016616">
    <property type="term" value="F:oxidoreductase activity, acting on the CH-OH group of donors, NAD or NADP as acceptor"/>
    <property type="evidence" value="ECO:0007669"/>
    <property type="project" value="TreeGrafter"/>
</dbReference>
<dbReference type="SMART" id="SM00822">
    <property type="entry name" value="PKS_KR"/>
    <property type="match status" value="1"/>
</dbReference>
<dbReference type="InterPro" id="IPR002347">
    <property type="entry name" value="SDR_fam"/>
</dbReference>
<dbReference type="PANTHER" id="PTHR42760">
    <property type="entry name" value="SHORT-CHAIN DEHYDROGENASES/REDUCTASES FAMILY MEMBER"/>
    <property type="match status" value="1"/>
</dbReference>
<sequence>MNRTVCITGGSRGIGRDLAIAFANAGYSVFAGARTESGVETAARGIRFVRMDARRDDDHAGLVETAVAETGRLDCYINNAGVSAWRPVIEIDEEFLEDMLSTNLKSAFWGSKRAALALSEGGTIINISSLAAKRGTPNNSAYCAAKFGMTGLTQALAKELGPKGIRVNALCPVLVRTPGLIEALSDPTSPAKGDPEGFLAAFASSQSALGRLPTGAEVAAMALYLDSPAASAISGQSINVDCGVLPQ</sequence>